<dbReference type="AlphaFoldDB" id="A0A401S956"/>
<comment type="caution">
    <text evidence="1">The sequence shown here is derived from an EMBL/GenBank/DDBJ whole genome shotgun (WGS) entry which is preliminary data.</text>
</comment>
<dbReference type="Proteomes" id="UP000287033">
    <property type="component" value="Unassembled WGS sequence"/>
</dbReference>
<evidence type="ECO:0000313" key="2">
    <source>
        <dbReference type="Proteomes" id="UP000287033"/>
    </source>
</evidence>
<gene>
    <name evidence="1" type="ORF">chiPu_0005326</name>
</gene>
<reference evidence="1 2" key="1">
    <citation type="journal article" date="2018" name="Nat. Ecol. Evol.">
        <title>Shark genomes provide insights into elasmobranch evolution and the origin of vertebrates.</title>
        <authorList>
            <person name="Hara Y"/>
            <person name="Yamaguchi K"/>
            <person name="Onimaru K"/>
            <person name="Kadota M"/>
            <person name="Koyanagi M"/>
            <person name="Keeley SD"/>
            <person name="Tatsumi K"/>
            <person name="Tanaka K"/>
            <person name="Motone F"/>
            <person name="Kageyama Y"/>
            <person name="Nozu R"/>
            <person name="Adachi N"/>
            <person name="Nishimura O"/>
            <person name="Nakagawa R"/>
            <person name="Tanegashima C"/>
            <person name="Kiyatake I"/>
            <person name="Matsumoto R"/>
            <person name="Murakumo K"/>
            <person name="Nishida K"/>
            <person name="Terakita A"/>
            <person name="Kuratani S"/>
            <person name="Sato K"/>
            <person name="Hyodo S Kuraku.S."/>
        </authorList>
    </citation>
    <scope>NUCLEOTIDE SEQUENCE [LARGE SCALE GENOMIC DNA]</scope>
</reference>
<organism evidence="1 2">
    <name type="scientific">Chiloscyllium punctatum</name>
    <name type="common">Brownbanded bambooshark</name>
    <name type="synonym">Hemiscyllium punctatum</name>
    <dbReference type="NCBI Taxonomy" id="137246"/>
    <lineage>
        <taxon>Eukaryota</taxon>
        <taxon>Metazoa</taxon>
        <taxon>Chordata</taxon>
        <taxon>Craniata</taxon>
        <taxon>Vertebrata</taxon>
        <taxon>Chondrichthyes</taxon>
        <taxon>Elasmobranchii</taxon>
        <taxon>Galeomorphii</taxon>
        <taxon>Galeoidea</taxon>
        <taxon>Orectolobiformes</taxon>
        <taxon>Hemiscylliidae</taxon>
        <taxon>Chiloscyllium</taxon>
    </lineage>
</organism>
<keyword evidence="2" id="KW-1185">Reference proteome</keyword>
<dbReference type="EMBL" id="BEZZ01000142">
    <property type="protein sequence ID" value="GCC26906.1"/>
    <property type="molecule type" value="Genomic_DNA"/>
</dbReference>
<protein>
    <submittedName>
        <fullName evidence="1">Uncharacterized protein</fullName>
    </submittedName>
</protein>
<name>A0A401S956_CHIPU</name>
<sequence>AVWLDLKADFQCISLSTVHARKLKPRSVGLYGNITNTRMKKSGFNTPQDPTFSIEKISHTLDSDSHAVLSVYDNLNKENPDGQLDEDINMDNKSPGDFGTAFGTNDPGKPSVRIFTMEASPAEMKEFDSSCLEFLKPDNTEKMWIRLQGIQKYKNTSQSPTGN</sequence>
<dbReference type="OrthoDB" id="189220at2759"/>
<proteinExistence type="predicted"/>
<accession>A0A401S956</accession>
<feature type="non-terminal residue" evidence="1">
    <location>
        <position position="1"/>
    </location>
</feature>
<evidence type="ECO:0000313" key="1">
    <source>
        <dbReference type="EMBL" id="GCC26906.1"/>
    </source>
</evidence>